<proteinExistence type="predicted"/>
<dbReference type="Proteomes" id="UP000034172">
    <property type="component" value="Unassembled WGS sequence"/>
</dbReference>
<accession>A0A0G1HRL1</accession>
<evidence type="ECO:0000259" key="3">
    <source>
        <dbReference type="PROSITE" id="PS51900"/>
    </source>
</evidence>
<evidence type="ECO:0000256" key="2">
    <source>
        <dbReference type="PROSITE-ProRule" id="PRU01248"/>
    </source>
</evidence>
<gene>
    <name evidence="4" type="ORF">UW41_C0004G0001</name>
</gene>
<feature type="domain" description="Core-binding (CB)" evidence="3">
    <location>
        <begin position="137"/>
        <end position="226"/>
    </location>
</feature>
<organism evidence="4 5">
    <name type="scientific">Candidatus Collierbacteria bacterium GW2011_GWC2_44_18</name>
    <dbReference type="NCBI Taxonomy" id="1618392"/>
    <lineage>
        <taxon>Bacteria</taxon>
        <taxon>Candidatus Collieribacteriota</taxon>
    </lineage>
</organism>
<reference evidence="4 5" key="1">
    <citation type="journal article" date="2015" name="Nature">
        <title>rRNA introns, odd ribosomes, and small enigmatic genomes across a large radiation of phyla.</title>
        <authorList>
            <person name="Brown C.T."/>
            <person name="Hug L.A."/>
            <person name="Thomas B.C."/>
            <person name="Sharon I."/>
            <person name="Castelle C.J."/>
            <person name="Singh A."/>
            <person name="Wilkins M.J."/>
            <person name="Williams K.H."/>
            <person name="Banfield J.F."/>
        </authorList>
    </citation>
    <scope>NUCLEOTIDE SEQUENCE [LARGE SCALE GENOMIC DNA]</scope>
</reference>
<dbReference type="AlphaFoldDB" id="A0A0G1HRL1"/>
<evidence type="ECO:0000313" key="4">
    <source>
        <dbReference type="EMBL" id="KKT49580.1"/>
    </source>
</evidence>
<feature type="domain" description="Core-binding (CB)" evidence="3">
    <location>
        <begin position="4"/>
        <end position="93"/>
    </location>
</feature>
<dbReference type="GO" id="GO:0015074">
    <property type="term" value="P:DNA integration"/>
    <property type="evidence" value="ECO:0007669"/>
    <property type="project" value="InterPro"/>
</dbReference>
<dbReference type="EMBL" id="LCIE01000004">
    <property type="protein sequence ID" value="KKT49580.1"/>
    <property type="molecule type" value="Genomic_DNA"/>
</dbReference>
<dbReference type="InterPro" id="IPR011010">
    <property type="entry name" value="DNA_brk_join_enz"/>
</dbReference>
<feature type="non-terminal residue" evidence="4">
    <location>
        <position position="669"/>
    </location>
</feature>
<dbReference type="STRING" id="1618392.UW41_C0004G0001"/>
<dbReference type="PROSITE" id="PS51900">
    <property type="entry name" value="CB"/>
    <property type="match status" value="2"/>
</dbReference>
<dbReference type="InterPro" id="IPR004107">
    <property type="entry name" value="Integrase_SAM-like_N"/>
</dbReference>
<protein>
    <recommendedName>
        <fullName evidence="3">Core-binding (CB) domain-containing protein</fullName>
    </recommendedName>
</protein>
<dbReference type="GO" id="GO:0003677">
    <property type="term" value="F:DNA binding"/>
    <property type="evidence" value="ECO:0007669"/>
    <property type="project" value="UniProtKB-UniRule"/>
</dbReference>
<sequence length="669" mass="72084">MFLPNQAELLKLFSSFLSEAGLSTVSIKNYLCDLRHFLSFCASTSSVIPIKEIFQNLNRFLEPYVKAQQSAFTPKSTTNRRMASIRRFTTFLSVKFDVQQNVFTQQNTSHSNIKTVQWPHINHLPEISQVVPPLKTLTSDKILQQFKVSLEKEKRTHSTIKNYLSDLNHFFLWTANQTPFTTQNLFNILSEIQLQAYITYLKLSHTSTSVLNRRQSSIKKLARFCFSEGYIPRNPFEIKPPVQKLAPLAWIERLARKPKTPPSGRAKNRFAIWYDKYNALSWTPYLNIALLVLATTAMAIFAYNQIIGQARPSAATTALTPPKRQLSFQGRLTDSSGTPITTAVSVVFKLFNALTGPTQLYTTGTCSITPDSSGIFNSLIGDTVCGAEIPSSVFTDNRDVFLEVTVGAETLTPRQQIATVGYALNSETLQGYPASASAVENTIPVMNNSGDIILGSASPDIKSTSGNFNIEGQSVSIKTTASSGGSIVLQPDAIGGVGNVQVITANATGNQFRVEDVNLTTGNLISGYVGNGTATGRLLSLSSDYGSSNLDKFYVAVDGRTKVNATSAAGWPALTVNQTSTGDLISASASGVAKFTVTNGGNVDIAGQYMINGTPISTGGSNWQLTSGSLTPLEITNALTLGATATASAIVSLPGTTNNDAVFTLGTGD</sequence>
<comment type="caution">
    <text evidence="4">The sequence shown here is derived from an EMBL/GenBank/DDBJ whole genome shotgun (WGS) entry which is preliminary data.</text>
</comment>
<keyword evidence="1 2" id="KW-0238">DNA-binding</keyword>
<dbReference type="Gene3D" id="1.10.150.130">
    <property type="match status" value="2"/>
</dbReference>
<evidence type="ECO:0000313" key="5">
    <source>
        <dbReference type="Proteomes" id="UP000034172"/>
    </source>
</evidence>
<name>A0A0G1HRL1_9BACT</name>
<dbReference type="InterPro" id="IPR044068">
    <property type="entry name" value="CB"/>
</dbReference>
<dbReference type="PATRIC" id="fig|1618392.3.peg.226"/>
<dbReference type="Pfam" id="PF02899">
    <property type="entry name" value="Phage_int_SAM_1"/>
    <property type="match status" value="2"/>
</dbReference>
<evidence type="ECO:0000256" key="1">
    <source>
        <dbReference type="ARBA" id="ARBA00023125"/>
    </source>
</evidence>
<dbReference type="InterPro" id="IPR010998">
    <property type="entry name" value="Integrase_recombinase_N"/>
</dbReference>
<dbReference type="SUPFAM" id="SSF56349">
    <property type="entry name" value="DNA breaking-rejoining enzymes"/>
    <property type="match status" value="1"/>
</dbReference>